<dbReference type="AlphaFoldDB" id="B9S5E4"/>
<feature type="region of interest" description="Disordered" evidence="1">
    <location>
        <begin position="116"/>
        <end position="137"/>
    </location>
</feature>
<sequence>MITTSNNPSNSVLDVDPEDETIAFVITRARKNKAGIGVDSSHTPTPLEQQLELWESKLLSLSQEVKEINDVSTRRFEALEMMEMLTSLAKGKAAAPEVTSFQSMPVFTTRGILSSPRTQELGESSTQRPHFNGPRNMKIDITQFDGSNTSTRWVS</sequence>
<accession>B9S5E4</accession>
<protein>
    <submittedName>
        <fullName evidence="2">Uncharacterized protein</fullName>
    </submittedName>
</protein>
<evidence type="ECO:0000256" key="1">
    <source>
        <dbReference type="SAM" id="MobiDB-lite"/>
    </source>
</evidence>
<dbReference type="InParanoid" id="B9S5E4"/>
<proteinExistence type="predicted"/>
<gene>
    <name evidence="2" type="ORF">RCOM_1570350</name>
</gene>
<evidence type="ECO:0000313" key="3">
    <source>
        <dbReference type="Proteomes" id="UP000008311"/>
    </source>
</evidence>
<name>B9S5E4_RICCO</name>
<organism evidence="2 3">
    <name type="scientific">Ricinus communis</name>
    <name type="common">Castor bean</name>
    <dbReference type="NCBI Taxonomy" id="3988"/>
    <lineage>
        <taxon>Eukaryota</taxon>
        <taxon>Viridiplantae</taxon>
        <taxon>Streptophyta</taxon>
        <taxon>Embryophyta</taxon>
        <taxon>Tracheophyta</taxon>
        <taxon>Spermatophyta</taxon>
        <taxon>Magnoliopsida</taxon>
        <taxon>eudicotyledons</taxon>
        <taxon>Gunneridae</taxon>
        <taxon>Pentapetalae</taxon>
        <taxon>rosids</taxon>
        <taxon>fabids</taxon>
        <taxon>Malpighiales</taxon>
        <taxon>Euphorbiaceae</taxon>
        <taxon>Acalyphoideae</taxon>
        <taxon>Acalypheae</taxon>
        <taxon>Ricinus</taxon>
    </lineage>
</organism>
<dbReference type="EMBL" id="EQ973873">
    <property type="protein sequence ID" value="EEF41165.1"/>
    <property type="molecule type" value="Genomic_DNA"/>
</dbReference>
<reference evidence="3" key="1">
    <citation type="journal article" date="2010" name="Nat. Biotechnol.">
        <title>Draft genome sequence of the oilseed species Ricinus communis.</title>
        <authorList>
            <person name="Chan A.P."/>
            <person name="Crabtree J."/>
            <person name="Zhao Q."/>
            <person name="Lorenzi H."/>
            <person name="Orvis J."/>
            <person name="Puiu D."/>
            <person name="Melake-Berhan A."/>
            <person name="Jones K.M."/>
            <person name="Redman J."/>
            <person name="Chen G."/>
            <person name="Cahoon E.B."/>
            <person name="Gedil M."/>
            <person name="Stanke M."/>
            <person name="Haas B.J."/>
            <person name="Wortman J.R."/>
            <person name="Fraser-Liggett C.M."/>
            <person name="Ravel J."/>
            <person name="Rabinowicz P.D."/>
        </authorList>
    </citation>
    <scope>NUCLEOTIDE SEQUENCE [LARGE SCALE GENOMIC DNA]</scope>
    <source>
        <strain evidence="3">cv. Hale</strain>
    </source>
</reference>
<evidence type="ECO:0000313" key="2">
    <source>
        <dbReference type="EMBL" id="EEF41165.1"/>
    </source>
</evidence>
<feature type="compositionally biased region" description="Polar residues" evidence="1">
    <location>
        <begin position="116"/>
        <end position="129"/>
    </location>
</feature>
<dbReference type="Proteomes" id="UP000008311">
    <property type="component" value="Unassembled WGS sequence"/>
</dbReference>
<keyword evidence="3" id="KW-1185">Reference proteome</keyword>